<comment type="caution">
    <text evidence="4">The sequence shown here is derived from an EMBL/GenBank/DDBJ whole genome shotgun (WGS) entry which is preliminary data.</text>
</comment>
<reference evidence="4" key="1">
    <citation type="journal article" date="2014" name="Int. J. Syst. Evol. Microbiol.">
        <title>Complete genome sequence of Corynebacterium casei LMG S-19264T (=DSM 44701T), isolated from a smear-ripened cheese.</title>
        <authorList>
            <consortium name="US DOE Joint Genome Institute (JGI-PGF)"/>
            <person name="Walter F."/>
            <person name="Albersmeier A."/>
            <person name="Kalinowski J."/>
            <person name="Ruckert C."/>
        </authorList>
    </citation>
    <scope>NUCLEOTIDE SEQUENCE</scope>
    <source>
        <strain evidence="4">CGMCC 4.7299</strain>
    </source>
</reference>
<proteinExistence type="predicted"/>
<dbReference type="PANTHER" id="PTHR23028">
    <property type="entry name" value="ACETYLTRANSFERASE"/>
    <property type="match status" value="1"/>
</dbReference>
<feature type="domain" description="Acyltransferase 3" evidence="2">
    <location>
        <begin position="24"/>
        <end position="343"/>
    </location>
</feature>
<evidence type="ECO:0000313" key="4">
    <source>
        <dbReference type="EMBL" id="GGK89633.1"/>
    </source>
</evidence>
<feature type="transmembrane region" description="Helical" evidence="1">
    <location>
        <begin position="241"/>
        <end position="260"/>
    </location>
</feature>
<feature type="transmembrane region" description="Helical" evidence="1">
    <location>
        <begin position="53"/>
        <end position="70"/>
    </location>
</feature>
<feature type="transmembrane region" description="Helical" evidence="1">
    <location>
        <begin position="209"/>
        <end position="229"/>
    </location>
</feature>
<dbReference type="GO" id="GO:0009103">
    <property type="term" value="P:lipopolysaccharide biosynthetic process"/>
    <property type="evidence" value="ECO:0007669"/>
    <property type="project" value="TreeGrafter"/>
</dbReference>
<name>A0A8J3BZY2_9ACTN</name>
<dbReference type="InterPro" id="IPR050879">
    <property type="entry name" value="Acyltransferase_3"/>
</dbReference>
<dbReference type="Proteomes" id="UP000656042">
    <property type="component" value="Unassembled WGS sequence"/>
</dbReference>
<feature type="transmembrane region" description="Helical" evidence="1">
    <location>
        <begin position="364"/>
        <end position="384"/>
    </location>
</feature>
<feature type="transmembrane region" description="Helical" evidence="1">
    <location>
        <begin position="161"/>
        <end position="177"/>
    </location>
</feature>
<feature type="domain" description="SGNH" evidence="3">
    <location>
        <begin position="447"/>
        <end position="679"/>
    </location>
</feature>
<dbReference type="EMBL" id="BMMX01000008">
    <property type="protein sequence ID" value="GGK89633.1"/>
    <property type="molecule type" value="Genomic_DNA"/>
</dbReference>
<dbReference type="Pfam" id="PF19040">
    <property type="entry name" value="SGNH"/>
    <property type="match status" value="1"/>
</dbReference>
<keyword evidence="1" id="KW-0472">Membrane</keyword>
<feature type="transmembrane region" description="Helical" evidence="1">
    <location>
        <begin position="302"/>
        <end position="319"/>
    </location>
</feature>
<dbReference type="Pfam" id="PF01757">
    <property type="entry name" value="Acyl_transf_3"/>
    <property type="match status" value="1"/>
</dbReference>
<sequence length="684" mass="72300">MTAVGSRPATRTARRATGTGFRPDIEGLRAVAVLLVVLSHAGVGALAGGYVGVDVFFVISGFLITTLLAREVTTTGRISLSRFYARRAVRLLPASTLVLAVSLAASWVWLSPVRVAEHAGDALAAALYSVNIRLATGGTDYFADAAPSPFQHFWSLAVEEQFYLLWPLIIIVVCGLLRRRRAVLAGVLAMITVGSFALSVVALDRAAPWAYFGPHSRAWELGVGALVALGAHRLARWRAPALGWAGLAAVGAAAVVYDAGTPFPGAAALLPVAGAALVVAFPAGVTRLLSPAPVQFVGRLSYGWYLWHWPVLVIAPAALGVTAGPWFNLLLCAVALGLAWLTFHLVENPVRHRRPLIARPARGLVLGLSLSAAAAVLAVLAAQFPPAVRAGGPATDTARALIAAGDEAAELRRLVVAGQDAAALPDNLTPALGGVAEDRTLPQTDGCHLSFTATVPSSDCVYGRADAAATVVLFGDSHALQWFPAMREIAVRRGWRLVVLTKSSCSPADVTLDVDRLKRRYTECTAWRTGALRRIRQVAPNLVVVASSMAYRGVLAGHPADPDAVWTDGWRRTMSTLRDAAHRVAWIVDTPFLTQSPVDCLTAHTDHIGRCALPRATVLRDPPFRSAVAAEARRVGATVVDPIPWLCAARCPMVLGNALVYRDGNHLSTHLAGLLAPLLGDALG</sequence>
<keyword evidence="4" id="KW-0012">Acyltransferase</keyword>
<evidence type="ECO:0000256" key="1">
    <source>
        <dbReference type="SAM" id="Phobius"/>
    </source>
</evidence>
<gene>
    <name evidence="4" type="ORF">GCM10012284_24480</name>
</gene>
<dbReference type="GO" id="GO:0016747">
    <property type="term" value="F:acyltransferase activity, transferring groups other than amino-acyl groups"/>
    <property type="evidence" value="ECO:0007669"/>
    <property type="project" value="InterPro"/>
</dbReference>
<feature type="transmembrane region" description="Helical" evidence="1">
    <location>
        <begin position="266"/>
        <end position="290"/>
    </location>
</feature>
<dbReference type="PANTHER" id="PTHR23028:SF53">
    <property type="entry name" value="ACYL_TRANSF_3 DOMAIN-CONTAINING PROTEIN"/>
    <property type="match status" value="1"/>
</dbReference>
<protein>
    <submittedName>
        <fullName evidence="4">Acyltransferase</fullName>
    </submittedName>
</protein>
<dbReference type="GO" id="GO:0016020">
    <property type="term" value="C:membrane"/>
    <property type="evidence" value="ECO:0007669"/>
    <property type="project" value="TreeGrafter"/>
</dbReference>
<keyword evidence="4" id="KW-0808">Transferase</keyword>
<dbReference type="InterPro" id="IPR002656">
    <property type="entry name" value="Acyl_transf_3_dom"/>
</dbReference>
<evidence type="ECO:0000259" key="3">
    <source>
        <dbReference type="Pfam" id="PF19040"/>
    </source>
</evidence>
<reference evidence="4" key="2">
    <citation type="submission" date="2020-09" db="EMBL/GenBank/DDBJ databases">
        <authorList>
            <person name="Sun Q."/>
            <person name="Zhou Y."/>
        </authorList>
    </citation>
    <scope>NUCLEOTIDE SEQUENCE</scope>
    <source>
        <strain evidence="4">CGMCC 4.7299</strain>
    </source>
</reference>
<dbReference type="RefSeq" id="WP_189079289.1">
    <property type="nucleotide sequence ID" value="NZ_BMMX01000008.1"/>
</dbReference>
<dbReference type="AlphaFoldDB" id="A0A8J3BZY2"/>
<accession>A0A8J3BZY2</accession>
<feature type="transmembrane region" description="Helical" evidence="1">
    <location>
        <begin position="91"/>
        <end position="110"/>
    </location>
</feature>
<keyword evidence="5" id="KW-1185">Reference proteome</keyword>
<keyword evidence="1" id="KW-1133">Transmembrane helix</keyword>
<feature type="transmembrane region" description="Helical" evidence="1">
    <location>
        <begin position="325"/>
        <end position="343"/>
    </location>
</feature>
<evidence type="ECO:0000313" key="5">
    <source>
        <dbReference type="Proteomes" id="UP000656042"/>
    </source>
</evidence>
<evidence type="ECO:0000259" key="2">
    <source>
        <dbReference type="Pfam" id="PF01757"/>
    </source>
</evidence>
<keyword evidence="1" id="KW-0812">Transmembrane</keyword>
<dbReference type="InterPro" id="IPR043968">
    <property type="entry name" value="SGNH"/>
</dbReference>
<feature type="transmembrane region" description="Helical" evidence="1">
    <location>
        <begin position="184"/>
        <end position="203"/>
    </location>
</feature>
<organism evidence="4 5">
    <name type="scientific">Mangrovihabitans endophyticus</name>
    <dbReference type="NCBI Taxonomy" id="1751298"/>
    <lineage>
        <taxon>Bacteria</taxon>
        <taxon>Bacillati</taxon>
        <taxon>Actinomycetota</taxon>
        <taxon>Actinomycetes</taxon>
        <taxon>Micromonosporales</taxon>
        <taxon>Micromonosporaceae</taxon>
        <taxon>Mangrovihabitans</taxon>
    </lineage>
</organism>